<evidence type="ECO:0000256" key="13">
    <source>
        <dbReference type="SAM" id="MobiDB-lite"/>
    </source>
</evidence>
<protein>
    <submittedName>
        <fullName evidence="15">Alpha-galactosidase</fullName>
        <ecNumber evidence="15">3.2.1.22</ecNumber>
    </submittedName>
</protein>
<reference evidence="15 16" key="1">
    <citation type="submission" date="2020-01" db="EMBL/GenBank/DDBJ databases">
        <title>Paenibacillus soybeanensis sp. nov. isolated from the nodules of soybean (Glycine max(L.) Merr).</title>
        <authorList>
            <person name="Wang H."/>
        </authorList>
    </citation>
    <scope>NUCLEOTIDE SEQUENCE [LARGE SCALE GENOMIC DNA]</scope>
    <source>
        <strain evidence="15 16">DSM 23054</strain>
    </source>
</reference>
<gene>
    <name evidence="15" type="primary">melA</name>
    <name evidence="15" type="ORF">GT003_17795</name>
</gene>
<keyword evidence="7" id="KW-0119">Carbohydrate metabolism</keyword>
<evidence type="ECO:0000256" key="6">
    <source>
        <dbReference type="ARBA" id="ARBA00023211"/>
    </source>
</evidence>
<evidence type="ECO:0000256" key="3">
    <source>
        <dbReference type="ARBA" id="ARBA00022723"/>
    </source>
</evidence>
<evidence type="ECO:0000313" key="15">
    <source>
        <dbReference type="EMBL" id="NBC70856.1"/>
    </source>
</evidence>
<evidence type="ECO:0000256" key="10">
    <source>
        <dbReference type="PIRSR" id="PIRSR601088-3"/>
    </source>
</evidence>
<keyword evidence="10" id="KW-0170">Cobalt</keyword>
<dbReference type="GO" id="GO:0004557">
    <property type="term" value="F:alpha-galactosidase activity"/>
    <property type="evidence" value="ECO:0007669"/>
    <property type="project" value="UniProtKB-EC"/>
</dbReference>
<dbReference type="CDD" id="cd05297">
    <property type="entry name" value="GH4_alpha_glucosidase_galactosidase"/>
    <property type="match status" value="1"/>
</dbReference>
<comment type="caution">
    <text evidence="15">The sequence shown here is derived from an EMBL/GenBank/DDBJ whole genome shotgun (WGS) entry which is preliminary data.</text>
</comment>
<dbReference type="OrthoDB" id="9808275at2"/>
<feature type="region of interest" description="Disordered" evidence="13">
    <location>
        <begin position="454"/>
        <end position="504"/>
    </location>
</feature>
<sequence length="504" mass="55579">MAFKIAFVGAGSVGFTRGLLRDLLSVPEFADIEVAFTDINESQLDMVTQLCQRDIRENGLAIDIQSTLDRREALAGAKYVFTVVRIGGLEAFASDIDIPLRYGVDQCVGDTLCTGGLMYAQRGIAEMLNICKDIREVAHPDCLLLNYANPMAMLTWACNKYGGVRTVGLCHGVQGDTRQVAEVLGLGKEDIDVVCAGINHQTWFVSVKHRGEDMTGKLLEAFENHPVYRDTEKVRIDLLRRFGYFSTESNGHDSEYVPWYRKRPDDIGNWIDLSVWINGETGGYLRVCTEGRDWFKTDFPNWLAAPPFRYAPEERGEEHGSYIIEGLETGRVYRGHFNVPNNGIITNLPDDAIIEAPGYVDRNGIGMPVVGDIPLGCAAVCNASISVQRLGVEAAVRGDDLLLRQAMLMDPLTGAVCNPPEVWQMADELLVAQERWLPQYGTAIAEAKERLASGKKVPTRDGYRGAARLKTKTVEEQKADREAANRNAGEADKAKEKKAAAGQG</sequence>
<dbReference type="AlphaFoldDB" id="A0A7X4YQU5"/>
<keyword evidence="4 12" id="KW-0378">Hydrolase</keyword>
<comment type="cofactor">
    <cofactor evidence="1">
        <name>Mn(2+)</name>
        <dbReference type="ChEBI" id="CHEBI:29035"/>
    </cofactor>
</comment>
<dbReference type="PROSITE" id="PS01324">
    <property type="entry name" value="GLYCOSYL_HYDROL_F4"/>
    <property type="match status" value="1"/>
</dbReference>
<feature type="compositionally biased region" description="Basic and acidic residues" evidence="13">
    <location>
        <begin position="472"/>
        <end position="504"/>
    </location>
</feature>
<dbReference type="SUPFAM" id="SSF51735">
    <property type="entry name" value="NAD(P)-binding Rossmann-fold domains"/>
    <property type="match status" value="1"/>
</dbReference>
<organism evidence="15 16">
    <name type="scientific">Paenibacillus sacheonensis</name>
    <dbReference type="NCBI Taxonomy" id="742054"/>
    <lineage>
        <taxon>Bacteria</taxon>
        <taxon>Bacillati</taxon>
        <taxon>Bacillota</taxon>
        <taxon>Bacilli</taxon>
        <taxon>Bacillales</taxon>
        <taxon>Paenibacillaceae</taxon>
        <taxon>Paenibacillus</taxon>
    </lineage>
</organism>
<comment type="cofactor">
    <cofactor evidence="12">
        <name>NAD(+)</name>
        <dbReference type="ChEBI" id="CHEBI:57540"/>
    </cofactor>
    <text evidence="12">Binds 1 NAD(+) per subunit.</text>
</comment>
<dbReference type="Pfam" id="PF11975">
    <property type="entry name" value="Glyco_hydro_4C"/>
    <property type="match status" value="1"/>
</dbReference>
<dbReference type="InterPro" id="IPR053715">
    <property type="entry name" value="GH4_Enzyme_sf"/>
</dbReference>
<dbReference type="InterPro" id="IPR022616">
    <property type="entry name" value="Glyco_hydro_4_C"/>
</dbReference>
<feature type="binding site" evidence="9">
    <location>
        <position position="149"/>
    </location>
    <ligand>
        <name>substrate</name>
    </ligand>
</feature>
<dbReference type="PANTHER" id="PTHR32092">
    <property type="entry name" value="6-PHOSPHO-BETA-GLUCOSIDASE-RELATED"/>
    <property type="match status" value="1"/>
</dbReference>
<dbReference type="GO" id="GO:0016616">
    <property type="term" value="F:oxidoreductase activity, acting on the CH-OH group of donors, NAD or NADP as acceptor"/>
    <property type="evidence" value="ECO:0007669"/>
    <property type="project" value="InterPro"/>
</dbReference>
<name>A0A7X4YQU5_9BACL</name>
<dbReference type="EC" id="3.2.1.22" evidence="15"/>
<dbReference type="InterPro" id="IPR015955">
    <property type="entry name" value="Lactate_DH/Glyco_Ohase_4_C"/>
</dbReference>
<keyword evidence="10" id="KW-0408">Iron</keyword>
<evidence type="ECO:0000256" key="11">
    <source>
        <dbReference type="PIRSR" id="PIRSR601088-4"/>
    </source>
</evidence>
<dbReference type="GO" id="GO:0046872">
    <property type="term" value="F:metal ion binding"/>
    <property type="evidence" value="ECO:0007669"/>
    <property type="project" value="UniProtKB-KW"/>
</dbReference>
<dbReference type="Pfam" id="PF02056">
    <property type="entry name" value="Glyco_hydro_4"/>
    <property type="match status" value="1"/>
</dbReference>
<dbReference type="Proteomes" id="UP000558113">
    <property type="component" value="Unassembled WGS sequence"/>
</dbReference>
<dbReference type="InterPro" id="IPR001088">
    <property type="entry name" value="Glyco_hydro_4"/>
</dbReference>
<keyword evidence="3 10" id="KW-0479">Metal-binding</keyword>
<keyword evidence="16" id="KW-1185">Reference proteome</keyword>
<dbReference type="RefSeq" id="WP_161700237.1">
    <property type="nucleotide sequence ID" value="NZ_JAAAMU010000009.1"/>
</dbReference>
<feature type="compositionally biased region" description="Basic and acidic residues" evidence="13">
    <location>
        <begin position="454"/>
        <end position="463"/>
    </location>
</feature>
<evidence type="ECO:0000259" key="14">
    <source>
        <dbReference type="Pfam" id="PF11975"/>
    </source>
</evidence>
<feature type="binding site" evidence="10">
    <location>
        <position position="170"/>
    </location>
    <ligand>
        <name>Mn(2+)</name>
        <dbReference type="ChEBI" id="CHEBI:29035"/>
    </ligand>
</feature>
<dbReference type="GO" id="GO:0005975">
    <property type="term" value="P:carbohydrate metabolic process"/>
    <property type="evidence" value="ECO:0007669"/>
    <property type="project" value="InterPro"/>
</dbReference>
<keyword evidence="8 12" id="KW-0326">Glycosidase</keyword>
<evidence type="ECO:0000256" key="4">
    <source>
        <dbReference type="ARBA" id="ARBA00022801"/>
    </source>
</evidence>
<dbReference type="PANTHER" id="PTHR32092:SF6">
    <property type="entry name" value="ALPHA-GALACTOSIDASE"/>
    <property type="match status" value="1"/>
</dbReference>
<comment type="similarity">
    <text evidence="2 12">Belongs to the glycosyl hydrolase 4 family.</text>
</comment>
<evidence type="ECO:0000256" key="7">
    <source>
        <dbReference type="ARBA" id="ARBA00023277"/>
    </source>
</evidence>
<dbReference type="Gene3D" id="3.90.1820.10">
    <property type="entry name" value="AglA-like glucosidase"/>
    <property type="match status" value="1"/>
</dbReference>
<dbReference type="NCBIfam" id="NF011657">
    <property type="entry name" value="PRK15076.1"/>
    <property type="match status" value="1"/>
</dbReference>
<evidence type="ECO:0000256" key="9">
    <source>
        <dbReference type="PIRSR" id="PIRSR601088-2"/>
    </source>
</evidence>
<accession>A0A7X4YQU5</accession>
<dbReference type="PRINTS" id="PR00732">
    <property type="entry name" value="GLHYDRLASE4"/>
</dbReference>
<proteinExistence type="inferred from homology"/>
<dbReference type="InterPro" id="IPR036291">
    <property type="entry name" value="NAD(P)-bd_dom_sf"/>
</dbReference>
<evidence type="ECO:0000256" key="2">
    <source>
        <dbReference type="ARBA" id="ARBA00010141"/>
    </source>
</evidence>
<keyword evidence="5 12" id="KW-0520">NAD</keyword>
<feature type="site" description="Increases basicity of active site Tyr" evidence="11">
    <location>
        <position position="110"/>
    </location>
</feature>
<dbReference type="SUPFAM" id="SSF56327">
    <property type="entry name" value="LDH C-terminal domain-like"/>
    <property type="match status" value="1"/>
</dbReference>
<evidence type="ECO:0000256" key="12">
    <source>
        <dbReference type="RuleBase" id="RU361152"/>
    </source>
</evidence>
<evidence type="ECO:0000256" key="8">
    <source>
        <dbReference type="ARBA" id="ARBA00023295"/>
    </source>
</evidence>
<evidence type="ECO:0000256" key="1">
    <source>
        <dbReference type="ARBA" id="ARBA00001936"/>
    </source>
</evidence>
<feature type="binding site" evidence="10">
    <location>
        <position position="200"/>
    </location>
    <ligand>
        <name>Mn(2+)</name>
        <dbReference type="ChEBI" id="CHEBI:29035"/>
    </ligand>
</feature>
<evidence type="ECO:0000256" key="5">
    <source>
        <dbReference type="ARBA" id="ARBA00023027"/>
    </source>
</evidence>
<keyword evidence="6 10" id="KW-0464">Manganese</keyword>
<feature type="domain" description="Glycosyl hydrolase family 4 C-terminal" evidence="14">
    <location>
        <begin position="195"/>
        <end position="413"/>
    </location>
</feature>
<keyword evidence="10" id="KW-0533">Nickel</keyword>
<evidence type="ECO:0000313" key="16">
    <source>
        <dbReference type="Proteomes" id="UP000558113"/>
    </source>
</evidence>
<dbReference type="EMBL" id="JAAAMU010000009">
    <property type="protein sequence ID" value="NBC70856.1"/>
    <property type="molecule type" value="Genomic_DNA"/>
</dbReference>
<dbReference type="InterPro" id="IPR019802">
    <property type="entry name" value="GlycHydrolase_4_CS"/>
</dbReference>